<evidence type="ECO:0000313" key="2">
    <source>
        <dbReference type="Proteomes" id="UP000250275"/>
    </source>
</evidence>
<organism evidence="1 2">
    <name type="scientific">Eufriesea mexicana</name>
    <dbReference type="NCBI Taxonomy" id="516756"/>
    <lineage>
        <taxon>Eukaryota</taxon>
        <taxon>Metazoa</taxon>
        <taxon>Ecdysozoa</taxon>
        <taxon>Arthropoda</taxon>
        <taxon>Hexapoda</taxon>
        <taxon>Insecta</taxon>
        <taxon>Pterygota</taxon>
        <taxon>Neoptera</taxon>
        <taxon>Endopterygota</taxon>
        <taxon>Hymenoptera</taxon>
        <taxon>Apocrita</taxon>
        <taxon>Aculeata</taxon>
        <taxon>Apoidea</taxon>
        <taxon>Anthophila</taxon>
        <taxon>Apidae</taxon>
        <taxon>Eufriesea</taxon>
    </lineage>
</organism>
<dbReference type="AlphaFoldDB" id="A0A310SD86"/>
<keyword evidence="2" id="KW-1185">Reference proteome</keyword>
<dbReference type="Proteomes" id="UP000250275">
    <property type="component" value="Unassembled WGS sequence"/>
</dbReference>
<proteinExistence type="predicted"/>
<gene>
    <name evidence="1" type="ORF">WN48_11288</name>
</gene>
<evidence type="ECO:0000313" key="1">
    <source>
        <dbReference type="EMBL" id="OAD46877.1"/>
    </source>
</evidence>
<name>A0A310SD86_9HYME</name>
<accession>A0A310SD86</accession>
<reference evidence="1 2" key="1">
    <citation type="submission" date="2015-07" db="EMBL/GenBank/DDBJ databases">
        <title>The genome of Eufriesea mexicana.</title>
        <authorList>
            <person name="Pan H."/>
            <person name="Kapheim K."/>
        </authorList>
    </citation>
    <scope>NUCLEOTIDE SEQUENCE [LARGE SCALE GENOMIC DNA]</scope>
    <source>
        <strain evidence="1">0111107269</strain>
        <tissue evidence="1">Whole body</tissue>
    </source>
</reference>
<dbReference type="EMBL" id="KQ851660">
    <property type="protein sequence ID" value="OAD46877.1"/>
    <property type="molecule type" value="Genomic_DNA"/>
</dbReference>
<sequence length="81" mass="9631">MNIWMNSWKIYEVLDDEKTVLDADLSVKILYLDHTCSFNTRFQFIVTILSLIELLSVSNFKYQVMIKIYEVLGDEVVRYTD</sequence>
<protein>
    <submittedName>
        <fullName evidence="1">Uncharacterized protein</fullName>
    </submittedName>
</protein>